<dbReference type="Gene3D" id="1.10.1900.20">
    <property type="entry name" value="Ribosomal protein L20"/>
    <property type="match status" value="1"/>
</dbReference>
<dbReference type="GO" id="GO:1990904">
    <property type="term" value="C:ribonucleoprotein complex"/>
    <property type="evidence" value="ECO:0007669"/>
    <property type="project" value="UniProtKB-KW"/>
</dbReference>
<dbReference type="GO" id="GO:0003735">
    <property type="term" value="F:structural constituent of ribosome"/>
    <property type="evidence" value="ECO:0007669"/>
    <property type="project" value="InterPro"/>
</dbReference>
<evidence type="ECO:0000313" key="5">
    <source>
        <dbReference type="EMBL" id="AYR06681.1"/>
    </source>
</evidence>
<dbReference type="GO" id="GO:0006412">
    <property type="term" value="P:translation"/>
    <property type="evidence" value="ECO:0007669"/>
    <property type="project" value="InterPro"/>
</dbReference>
<accession>A0A3G3MIL8</accession>
<evidence type="ECO:0000259" key="4">
    <source>
        <dbReference type="PROSITE" id="PS50003"/>
    </source>
</evidence>
<geneLocation type="mitochondrion" evidence="5"/>
<feature type="domain" description="PH" evidence="4">
    <location>
        <begin position="1"/>
        <end position="39"/>
    </location>
</feature>
<keyword evidence="3" id="KW-0687">Ribonucleoprotein</keyword>
<keyword evidence="5" id="KW-0496">Mitochondrion</keyword>
<dbReference type="GO" id="GO:0019843">
    <property type="term" value="F:rRNA binding"/>
    <property type="evidence" value="ECO:0007669"/>
    <property type="project" value="InterPro"/>
</dbReference>
<dbReference type="Pfam" id="PF00453">
    <property type="entry name" value="Ribosomal_L20"/>
    <property type="match status" value="1"/>
</dbReference>
<evidence type="ECO:0000256" key="3">
    <source>
        <dbReference type="ARBA" id="ARBA00023274"/>
    </source>
</evidence>
<dbReference type="PROSITE" id="PS50003">
    <property type="entry name" value="PH_DOMAIN"/>
    <property type="match status" value="1"/>
</dbReference>
<protein>
    <submittedName>
        <fullName evidence="5">Ribosomal protein L20</fullName>
    </submittedName>
</protein>
<gene>
    <name evidence="5" type="primary">rpl20</name>
</gene>
<dbReference type="InterPro" id="IPR005813">
    <property type="entry name" value="Ribosomal_bL20"/>
</dbReference>
<reference evidence="5" key="1">
    <citation type="journal article" date="2018" name="Genome Biol. Evol.">
        <title>Mitochondrial and Plastid Genomes from Coralline Red Algae Provide Insights into the Incongruent Evolutionary Histories of Organelles.</title>
        <authorList>
            <person name="Lee J."/>
            <person name="Song H.J."/>
            <person name="In Park S."/>
            <person name="Lee Y.M."/>
            <person name="Jeong S.Y."/>
            <person name="Oh Cho T."/>
            <person name="Kim J.H."/>
            <person name="Choi H.G."/>
            <person name="Choi C.G."/>
            <person name="Nelson W.A."/>
            <person name="Fredericq S."/>
            <person name="Bhattacharya D."/>
            <person name="Su Yoon H."/>
        </authorList>
    </citation>
    <scope>NUCLEOTIDE SEQUENCE</scope>
</reference>
<name>A0A3G3MIL8_9FLOR</name>
<evidence type="ECO:0000256" key="2">
    <source>
        <dbReference type="ARBA" id="ARBA00022980"/>
    </source>
</evidence>
<evidence type="ECO:0000256" key="1">
    <source>
        <dbReference type="ARBA" id="ARBA00007698"/>
    </source>
</evidence>
<dbReference type="InterPro" id="IPR035566">
    <property type="entry name" value="Ribosomal_protein_bL20_C"/>
</dbReference>
<comment type="similarity">
    <text evidence="1">Belongs to the bacterial ribosomal protein bL20 family.</text>
</comment>
<dbReference type="SUPFAM" id="SSF74731">
    <property type="entry name" value="Ribosomal protein L20"/>
    <property type="match status" value="1"/>
</dbReference>
<proteinExistence type="inferred from homology"/>
<dbReference type="AlphaFoldDB" id="A0A3G3MIL8"/>
<sequence>MWMFSLKYSKKYKVLLVNRKDKKQENRKIWIKKIKSLNHMSSVKFGLMVYFFGKQKIKLNRKMFSNIIHEEKATLFSFNNWSLCFYYSKFY</sequence>
<dbReference type="InterPro" id="IPR001849">
    <property type="entry name" value="PH_domain"/>
</dbReference>
<dbReference type="GO" id="GO:0005840">
    <property type="term" value="C:ribosome"/>
    <property type="evidence" value="ECO:0007669"/>
    <property type="project" value="UniProtKB-KW"/>
</dbReference>
<organism evidence="5">
    <name type="scientific">Rhodogorgon sp</name>
    <dbReference type="NCBI Taxonomy" id="2485824"/>
    <lineage>
        <taxon>Eukaryota</taxon>
        <taxon>Rhodophyta</taxon>
        <taxon>Florideophyceae</taxon>
        <taxon>Corallinophycidae</taxon>
        <taxon>Rhodogorgonales</taxon>
        <taxon>Rhodogorgonaceae</taxon>
        <taxon>Rhodogorgon</taxon>
    </lineage>
</organism>
<keyword evidence="2 5" id="KW-0689">Ribosomal protein</keyword>
<dbReference type="EMBL" id="MH281625">
    <property type="protein sequence ID" value="AYR06681.1"/>
    <property type="molecule type" value="Genomic_DNA"/>
</dbReference>